<feature type="domain" description="YprB ribonuclease H-like" evidence="1">
    <location>
        <begin position="28"/>
        <end position="194"/>
    </location>
</feature>
<evidence type="ECO:0000313" key="3">
    <source>
        <dbReference type="Proteomes" id="UP000432715"/>
    </source>
</evidence>
<comment type="caution">
    <text evidence="2">The sequence shown here is derived from an EMBL/GenBank/DDBJ whole genome shotgun (WGS) entry which is preliminary data.</text>
</comment>
<proteinExistence type="predicted"/>
<organism evidence="2 3">
    <name type="scientific">Alkaliphilus pronyensis</name>
    <dbReference type="NCBI Taxonomy" id="1482732"/>
    <lineage>
        <taxon>Bacteria</taxon>
        <taxon>Bacillati</taxon>
        <taxon>Bacillota</taxon>
        <taxon>Clostridia</taxon>
        <taxon>Peptostreptococcales</taxon>
        <taxon>Natronincolaceae</taxon>
        <taxon>Alkaliphilus</taxon>
    </lineage>
</organism>
<dbReference type="InterPro" id="IPR036397">
    <property type="entry name" value="RNaseH_sf"/>
</dbReference>
<dbReference type="InterPro" id="IPR038720">
    <property type="entry name" value="YprB_RNase_H-like_dom"/>
</dbReference>
<dbReference type="Proteomes" id="UP000432715">
    <property type="component" value="Unassembled WGS sequence"/>
</dbReference>
<keyword evidence="3" id="KW-1185">Reference proteome</keyword>
<dbReference type="AlphaFoldDB" id="A0A6I0EYG6"/>
<name>A0A6I0EYG6_9FIRM</name>
<dbReference type="PANTHER" id="PTHR38462:SF1">
    <property type="entry name" value="YPRB RIBONUCLEASE H-LIKE DOMAIN-CONTAINING PROTEIN"/>
    <property type="match status" value="1"/>
</dbReference>
<dbReference type="SUPFAM" id="SSF53098">
    <property type="entry name" value="Ribonuclease H-like"/>
    <property type="match status" value="1"/>
</dbReference>
<sequence>MIIKEHTLKEELILPNYIYEINDLNNVLILDIETTGLSKYNNKVILIGYLHYEAASVKLKQLFAEDPSEEGLILKELLKDIKRFDTLITYNGAAFDCPFLKERFKKHKINWSIDDYSHIDILQHIRPFKSRLNIPNLKLKTLEKYLGINRRDLITGADSVNLYNSFVSNKSHELLEKILLHNYEDIYYLGKVLEIFNYIPEDIRRKRKHSVMLSNNMIYFTYSSMDISINNKRIILSGESNKLADFPELSCFHEGFKLYWDSRAGAFNTEIQLLNTKLDSGNKIYYIDLRALGISHVQFVNIGVKPYEDCFLHVDTTSPNLLAIEVLIGEIINKAFKEAMC</sequence>
<reference evidence="2 3" key="1">
    <citation type="submission" date="2019-10" db="EMBL/GenBank/DDBJ databases">
        <title>Alkaliphilus serpentinus sp. nov. and Alkaliphilus pronyensis sp. nov., two novel anaerobic alkaliphilic species isolated from the serpentinized-hosted hydrothermal field of the Prony Bay (New Caledonia).</title>
        <authorList>
            <person name="Postec A."/>
        </authorList>
    </citation>
    <scope>NUCLEOTIDE SEQUENCE [LARGE SCALE GENOMIC DNA]</scope>
    <source>
        <strain evidence="2 3">LacV</strain>
    </source>
</reference>
<dbReference type="GO" id="GO:0003676">
    <property type="term" value="F:nucleic acid binding"/>
    <property type="evidence" value="ECO:0007669"/>
    <property type="project" value="InterPro"/>
</dbReference>
<dbReference type="RefSeq" id="WP_151861223.1">
    <property type="nucleotide sequence ID" value="NZ_WBZC01000027.1"/>
</dbReference>
<evidence type="ECO:0000259" key="1">
    <source>
        <dbReference type="Pfam" id="PF13482"/>
    </source>
</evidence>
<dbReference type="Pfam" id="PF13482">
    <property type="entry name" value="RNase_H_2"/>
    <property type="match status" value="1"/>
</dbReference>
<dbReference type="EMBL" id="WBZC01000027">
    <property type="protein sequence ID" value="KAB3534480.1"/>
    <property type="molecule type" value="Genomic_DNA"/>
</dbReference>
<dbReference type="PANTHER" id="PTHR38462">
    <property type="entry name" value="EXONUCLEASE-LIKE PROTEIN"/>
    <property type="match status" value="1"/>
</dbReference>
<accession>A0A6I0EYG6</accession>
<dbReference type="Gene3D" id="3.30.420.10">
    <property type="entry name" value="Ribonuclease H-like superfamily/Ribonuclease H"/>
    <property type="match status" value="1"/>
</dbReference>
<gene>
    <name evidence="2" type="ORF">F8154_08685</name>
</gene>
<dbReference type="InterPro" id="IPR012337">
    <property type="entry name" value="RNaseH-like_sf"/>
</dbReference>
<protein>
    <recommendedName>
        <fullName evidence="1">YprB ribonuclease H-like domain-containing protein</fullName>
    </recommendedName>
</protein>
<dbReference type="OrthoDB" id="9790530at2"/>
<evidence type="ECO:0000313" key="2">
    <source>
        <dbReference type="EMBL" id="KAB3534480.1"/>
    </source>
</evidence>